<dbReference type="AlphaFoldDB" id="A0A2P4T4I7"/>
<dbReference type="InterPro" id="IPR001781">
    <property type="entry name" value="Znf_LIM"/>
</dbReference>
<feature type="domain" description="LIM zinc-binding" evidence="4">
    <location>
        <begin position="1"/>
        <end position="22"/>
    </location>
</feature>
<reference evidence="5 6" key="1">
    <citation type="submission" date="2018-01" db="EMBL/GenBank/DDBJ databases">
        <title>Comparison of the Chinese Bamboo Partridge and Red Junglefowl genome sequences highlights the importance of demography in genome evolution.</title>
        <authorList>
            <person name="Tiley G.P."/>
            <person name="Kimball R.T."/>
            <person name="Braun E.L."/>
            <person name="Burleigh J.G."/>
        </authorList>
    </citation>
    <scope>NUCLEOTIDE SEQUENCE [LARGE SCALE GENOMIC DNA]</scope>
    <source>
        <strain evidence="5">RTK389</strain>
        <tissue evidence="5">Blood</tissue>
    </source>
</reference>
<evidence type="ECO:0000256" key="1">
    <source>
        <dbReference type="ARBA" id="ARBA00022723"/>
    </source>
</evidence>
<evidence type="ECO:0000313" key="6">
    <source>
        <dbReference type="Proteomes" id="UP000237246"/>
    </source>
</evidence>
<dbReference type="Proteomes" id="UP000237246">
    <property type="component" value="Unassembled WGS sequence"/>
</dbReference>
<evidence type="ECO:0000256" key="2">
    <source>
        <dbReference type="ARBA" id="ARBA00022833"/>
    </source>
</evidence>
<organism evidence="5 6">
    <name type="scientific">Bambusicola thoracicus</name>
    <name type="common">Chinese bamboo-partridge</name>
    <name type="synonym">Perdix thoracica</name>
    <dbReference type="NCBI Taxonomy" id="9083"/>
    <lineage>
        <taxon>Eukaryota</taxon>
        <taxon>Metazoa</taxon>
        <taxon>Chordata</taxon>
        <taxon>Craniata</taxon>
        <taxon>Vertebrata</taxon>
        <taxon>Euteleostomi</taxon>
        <taxon>Archelosauria</taxon>
        <taxon>Archosauria</taxon>
        <taxon>Dinosauria</taxon>
        <taxon>Saurischia</taxon>
        <taxon>Theropoda</taxon>
        <taxon>Coelurosauria</taxon>
        <taxon>Aves</taxon>
        <taxon>Neognathae</taxon>
        <taxon>Galloanserae</taxon>
        <taxon>Galliformes</taxon>
        <taxon>Phasianidae</taxon>
        <taxon>Perdicinae</taxon>
        <taxon>Bambusicola</taxon>
    </lineage>
</organism>
<gene>
    <name evidence="5" type="ORF">CIB84_004959</name>
</gene>
<name>A0A2P4T4I7_BAMTH</name>
<dbReference type="Pfam" id="PF00412">
    <property type="entry name" value="LIM"/>
    <property type="match status" value="1"/>
</dbReference>
<proteinExistence type="predicted"/>
<protein>
    <recommendedName>
        <fullName evidence="4">LIM zinc-binding domain-containing protein</fullName>
    </recommendedName>
</protein>
<evidence type="ECO:0000256" key="3">
    <source>
        <dbReference type="ARBA" id="ARBA00023038"/>
    </source>
</evidence>
<evidence type="ECO:0000313" key="5">
    <source>
        <dbReference type="EMBL" id="POI31290.1"/>
    </source>
</evidence>
<accession>A0A2P4T4I7</accession>
<keyword evidence="1" id="KW-0479">Metal-binding</keyword>
<keyword evidence="3" id="KW-0440">LIM domain</keyword>
<sequence length="23" mass="2759">MVMRAKDNVYHLDCFACQLCNQR</sequence>
<dbReference type="EMBL" id="PPHD01009052">
    <property type="protein sequence ID" value="POI31290.1"/>
    <property type="molecule type" value="Genomic_DNA"/>
</dbReference>
<evidence type="ECO:0000259" key="4">
    <source>
        <dbReference type="Pfam" id="PF00412"/>
    </source>
</evidence>
<dbReference type="Gene3D" id="2.10.110.10">
    <property type="entry name" value="Cysteine Rich Protein"/>
    <property type="match status" value="1"/>
</dbReference>
<dbReference type="GO" id="GO:0046872">
    <property type="term" value="F:metal ion binding"/>
    <property type="evidence" value="ECO:0007669"/>
    <property type="project" value="UniProtKB-KW"/>
</dbReference>
<comment type="caution">
    <text evidence="5">The sequence shown here is derived from an EMBL/GenBank/DDBJ whole genome shotgun (WGS) entry which is preliminary data.</text>
</comment>
<keyword evidence="2" id="KW-0862">Zinc</keyword>
<keyword evidence="6" id="KW-1185">Reference proteome</keyword>